<dbReference type="GO" id="GO:0016787">
    <property type="term" value="F:hydrolase activity"/>
    <property type="evidence" value="ECO:0007669"/>
    <property type="project" value="UniProtKB-KW"/>
</dbReference>
<accession>A0A916K888</accession>
<feature type="domain" description="Nudix hydrolase" evidence="3">
    <location>
        <begin position="1"/>
        <end position="122"/>
    </location>
</feature>
<dbReference type="EC" id="3.6.1.-" evidence="4"/>
<proteinExistence type="predicted"/>
<keyword evidence="5" id="KW-1185">Reference proteome</keyword>
<dbReference type="Proteomes" id="UP000693672">
    <property type="component" value="Unassembled WGS sequence"/>
</dbReference>
<dbReference type="PROSITE" id="PS51462">
    <property type="entry name" value="NUDIX"/>
    <property type="match status" value="1"/>
</dbReference>
<dbReference type="RefSeq" id="WP_218096261.1">
    <property type="nucleotide sequence ID" value="NZ_CAJVAS010000077.1"/>
</dbReference>
<dbReference type="AlphaFoldDB" id="A0A916K888"/>
<gene>
    <name evidence="4" type="primary">rppH_7</name>
    <name evidence="4" type="ORF">PAESOLCIP111_06616</name>
</gene>
<dbReference type="PROSITE" id="PS00893">
    <property type="entry name" value="NUDIX_BOX"/>
    <property type="match status" value="1"/>
</dbReference>
<dbReference type="InterPro" id="IPR000086">
    <property type="entry name" value="NUDIX_hydrolase_dom"/>
</dbReference>
<evidence type="ECO:0000313" key="5">
    <source>
        <dbReference type="Proteomes" id="UP000693672"/>
    </source>
</evidence>
<dbReference type="PANTHER" id="PTHR43046">
    <property type="entry name" value="GDP-MANNOSE MANNOSYL HYDROLASE"/>
    <property type="match status" value="1"/>
</dbReference>
<comment type="cofactor">
    <cofactor evidence="1">
        <name>Mg(2+)</name>
        <dbReference type="ChEBI" id="CHEBI:18420"/>
    </cofactor>
</comment>
<protein>
    <submittedName>
        <fullName evidence="4">RNA pyrophosphohydrolase</fullName>
        <ecNumber evidence="4">3.6.1.-</ecNumber>
    </submittedName>
</protein>
<evidence type="ECO:0000259" key="3">
    <source>
        <dbReference type="PROSITE" id="PS51462"/>
    </source>
</evidence>
<dbReference type="EMBL" id="CAJVAS010000077">
    <property type="protein sequence ID" value="CAG7652746.1"/>
    <property type="molecule type" value="Genomic_DNA"/>
</dbReference>
<keyword evidence="2 4" id="KW-0378">Hydrolase</keyword>
<name>A0A916K888_9BACL</name>
<comment type="caution">
    <text evidence="4">The sequence shown here is derived from an EMBL/GenBank/DDBJ whole genome shotgun (WGS) entry which is preliminary data.</text>
</comment>
<organism evidence="4 5">
    <name type="scientific">Paenibacillus solanacearum</name>
    <dbReference type="NCBI Taxonomy" id="2048548"/>
    <lineage>
        <taxon>Bacteria</taxon>
        <taxon>Bacillati</taxon>
        <taxon>Bacillota</taxon>
        <taxon>Bacilli</taxon>
        <taxon>Bacillales</taxon>
        <taxon>Paenibacillaceae</taxon>
        <taxon>Paenibacillus</taxon>
    </lineage>
</organism>
<reference evidence="4" key="1">
    <citation type="submission" date="2021-06" db="EMBL/GenBank/DDBJ databases">
        <authorList>
            <person name="Criscuolo A."/>
        </authorList>
    </citation>
    <scope>NUCLEOTIDE SEQUENCE</scope>
    <source>
        <strain evidence="4">CIP111600</strain>
    </source>
</reference>
<evidence type="ECO:0000313" key="4">
    <source>
        <dbReference type="EMBL" id="CAG7652746.1"/>
    </source>
</evidence>
<dbReference type="Pfam" id="PF00293">
    <property type="entry name" value="NUDIX"/>
    <property type="match status" value="1"/>
</dbReference>
<sequence>MISQGIIIKDNKVLMVRQYVERGDIVWNFPGGGINNNESPEEACIRELKEETGYEVMIEKLINKTGEKYTYKAKIIGGELELNKENPDNDDLIDIDWVSLEDETRFDKITKPIIEIIKCNKW</sequence>
<evidence type="ECO:0000256" key="2">
    <source>
        <dbReference type="ARBA" id="ARBA00022801"/>
    </source>
</evidence>
<dbReference type="PANTHER" id="PTHR43046:SF14">
    <property type="entry name" value="MUTT_NUDIX FAMILY PROTEIN"/>
    <property type="match status" value="1"/>
</dbReference>
<evidence type="ECO:0000256" key="1">
    <source>
        <dbReference type="ARBA" id="ARBA00001946"/>
    </source>
</evidence>
<dbReference type="InterPro" id="IPR020084">
    <property type="entry name" value="NUDIX_hydrolase_CS"/>
</dbReference>